<dbReference type="InterPro" id="IPR036188">
    <property type="entry name" value="FAD/NAD-bd_sf"/>
</dbReference>
<dbReference type="EMBL" id="CAJNJQ010000046">
    <property type="protein sequence ID" value="CAE7052720.1"/>
    <property type="molecule type" value="Genomic_DNA"/>
</dbReference>
<dbReference type="AlphaFoldDB" id="A0A8H3DPK5"/>
<dbReference type="GO" id="GO:0050661">
    <property type="term" value="F:NADP binding"/>
    <property type="evidence" value="ECO:0007669"/>
    <property type="project" value="InterPro"/>
</dbReference>
<proteinExistence type="inferred from homology"/>
<keyword evidence="2" id="KW-0285">Flavoprotein</keyword>
<evidence type="ECO:0000256" key="4">
    <source>
        <dbReference type="ARBA" id="ARBA00022857"/>
    </source>
</evidence>
<dbReference type="InterPro" id="IPR050346">
    <property type="entry name" value="FMO-like"/>
</dbReference>
<dbReference type="PIRSF" id="PIRSF000332">
    <property type="entry name" value="FMO"/>
    <property type="match status" value="1"/>
</dbReference>
<dbReference type="Gene3D" id="3.50.50.60">
    <property type="entry name" value="FAD/NAD(P)-binding domain"/>
    <property type="match status" value="1"/>
</dbReference>
<dbReference type="SUPFAM" id="SSF51905">
    <property type="entry name" value="FAD/NAD(P)-binding domain"/>
    <property type="match status" value="1"/>
</dbReference>
<name>A0A8H3DPK5_9AGAM</name>
<dbReference type="GO" id="GO:0050660">
    <property type="term" value="F:flavin adenine dinucleotide binding"/>
    <property type="evidence" value="ECO:0007669"/>
    <property type="project" value="InterPro"/>
</dbReference>
<accession>A0A8H3DPK5</accession>
<comment type="similarity">
    <text evidence="1">Belongs to the FMO family.</text>
</comment>
<dbReference type="InterPro" id="IPR000960">
    <property type="entry name" value="Flavin_mOase"/>
</dbReference>
<reference evidence="6" key="1">
    <citation type="submission" date="2021-01" db="EMBL/GenBank/DDBJ databases">
        <authorList>
            <person name="Kaushik A."/>
        </authorList>
    </citation>
    <scope>NUCLEOTIDE SEQUENCE</scope>
    <source>
        <strain evidence="6">AG5</strain>
    </source>
</reference>
<feature type="non-terminal residue" evidence="6">
    <location>
        <position position="1"/>
    </location>
</feature>
<dbReference type="Pfam" id="PF00743">
    <property type="entry name" value="FMO-like"/>
    <property type="match status" value="1"/>
</dbReference>
<comment type="caution">
    <text evidence="6">The sequence shown here is derived from an EMBL/GenBank/DDBJ whole genome shotgun (WGS) entry which is preliminary data.</text>
</comment>
<evidence type="ECO:0000313" key="6">
    <source>
        <dbReference type="EMBL" id="CAE7052720.1"/>
    </source>
</evidence>
<evidence type="ECO:0000256" key="1">
    <source>
        <dbReference type="ARBA" id="ARBA00009183"/>
    </source>
</evidence>
<evidence type="ECO:0000256" key="3">
    <source>
        <dbReference type="ARBA" id="ARBA00022827"/>
    </source>
</evidence>
<dbReference type="Proteomes" id="UP000663827">
    <property type="component" value="Unassembled WGS sequence"/>
</dbReference>
<gene>
    <name evidence="6" type="ORF">RDB_LOCUS2234</name>
</gene>
<dbReference type="GO" id="GO:0004499">
    <property type="term" value="F:N,N-dimethylaniline monooxygenase activity"/>
    <property type="evidence" value="ECO:0007669"/>
    <property type="project" value="InterPro"/>
</dbReference>
<dbReference type="PRINTS" id="PR00370">
    <property type="entry name" value="FMOXYGENASE"/>
</dbReference>
<keyword evidence="3" id="KW-0274">FAD</keyword>
<dbReference type="InterPro" id="IPR020946">
    <property type="entry name" value="Flavin_mOase-like"/>
</dbReference>
<organism evidence="6 7">
    <name type="scientific">Rhizoctonia solani</name>
    <dbReference type="NCBI Taxonomy" id="456999"/>
    <lineage>
        <taxon>Eukaryota</taxon>
        <taxon>Fungi</taxon>
        <taxon>Dikarya</taxon>
        <taxon>Basidiomycota</taxon>
        <taxon>Agaricomycotina</taxon>
        <taxon>Agaricomycetes</taxon>
        <taxon>Cantharellales</taxon>
        <taxon>Ceratobasidiaceae</taxon>
        <taxon>Rhizoctonia</taxon>
    </lineage>
</organism>
<sequence length="321" mass="35779">MVSTSTALGPPRRFAVIGAGGLTGLAALQVLVTELCDYIRAGDIEIVGFEQRDDIGGVWLADPRPDPSKQKWPETPAYDSLKTDIPHPIMYYPSHLAHPSTPLFTDAQTVNDYMQSYVDKFGLRQYIQFNTQISAASWDPSTNQWNVTTRSYGVQSNKEAESVLHFDHLLVTNGHNRHPFTPDIHGFDDWASSGSRTYTHSIWYRVPEPYRGRDVLVIGGGRSGVDCSADISTVARKTVHSIRAAVDKDLDGIIQRGDISHFTSDGFVHFSNGKSEHVDRVVFATGYEYDCSFLTQLPVEEAQVGSDHLYNSRFHIYPLAL</sequence>
<evidence type="ECO:0000256" key="2">
    <source>
        <dbReference type="ARBA" id="ARBA00022630"/>
    </source>
</evidence>
<protein>
    <submittedName>
        <fullName evidence="6">Uncharacterized protein</fullName>
    </submittedName>
</protein>
<keyword evidence="5" id="KW-0560">Oxidoreductase</keyword>
<evidence type="ECO:0000313" key="7">
    <source>
        <dbReference type="Proteomes" id="UP000663827"/>
    </source>
</evidence>
<evidence type="ECO:0000256" key="5">
    <source>
        <dbReference type="ARBA" id="ARBA00023002"/>
    </source>
</evidence>
<keyword evidence="4" id="KW-0521">NADP</keyword>
<dbReference type="PANTHER" id="PTHR23023">
    <property type="entry name" value="DIMETHYLANILINE MONOOXYGENASE"/>
    <property type="match status" value="1"/>
</dbReference>